<dbReference type="GO" id="GO:0006508">
    <property type="term" value="P:proteolysis"/>
    <property type="evidence" value="ECO:0007669"/>
    <property type="project" value="InterPro"/>
</dbReference>
<dbReference type="Pfam" id="PF13975">
    <property type="entry name" value="gag-asp_proteas"/>
    <property type="match status" value="1"/>
</dbReference>
<dbReference type="EMBL" id="CP002345">
    <property type="protein sequence ID" value="ADQ80178.1"/>
    <property type="molecule type" value="Genomic_DNA"/>
</dbReference>
<dbReference type="InterPro" id="IPR034122">
    <property type="entry name" value="Retropepsin-like_bacterial"/>
</dbReference>
<dbReference type="PROSITE" id="PS00141">
    <property type="entry name" value="ASP_PROTEASE"/>
    <property type="match status" value="1"/>
</dbReference>
<proteinExistence type="predicted"/>
<dbReference type="RefSeq" id="WP_013445547.1">
    <property type="nucleotide sequence ID" value="NC_014734.1"/>
</dbReference>
<dbReference type="SUPFAM" id="SSF50630">
    <property type="entry name" value="Acid proteases"/>
    <property type="match status" value="1"/>
</dbReference>
<name>E4T634_PALPW</name>
<dbReference type="eggNOG" id="COG3577">
    <property type="taxonomic scope" value="Bacteria"/>
</dbReference>
<reference evidence="1 2" key="2">
    <citation type="journal article" date="2011" name="Stand. Genomic Sci.">
        <title>Complete genome sequence of Paludibacter propionicigenes type strain (WB4).</title>
        <authorList>
            <person name="Gronow S."/>
            <person name="Munk C."/>
            <person name="Lapidus A."/>
            <person name="Nolan M."/>
            <person name="Lucas S."/>
            <person name="Hammon N."/>
            <person name="Deshpande S."/>
            <person name="Cheng J.F."/>
            <person name="Tapia R."/>
            <person name="Han C."/>
            <person name="Goodwin L."/>
            <person name="Pitluck S."/>
            <person name="Liolios K."/>
            <person name="Ivanova N."/>
            <person name="Mavromatis K."/>
            <person name="Mikhailova N."/>
            <person name="Pati A."/>
            <person name="Chen A."/>
            <person name="Palaniappan K."/>
            <person name="Land M."/>
            <person name="Hauser L."/>
            <person name="Chang Y.J."/>
            <person name="Jeffries C.D."/>
            <person name="Brambilla E."/>
            <person name="Rohde M."/>
            <person name="Goker M."/>
            <person name="Detter J.C."/>
            <person name="Woyke T."/>
            <person name="Bristow J."/>
            <person name="Eisen J.A."/>
            <person name="Markowitz V."/>
            <person name="Hugenholtz P."/>
            <person name="Kyrpides N.C."/>
            <person name="Klenk H.P."/>
        </authorList>
    </citation>
    <scope>NUCLEOTIDE SEQUENCE [LARGE SCALE GENOMIC DNA]</scope>
    <source>
        <strain evidence="2">DSM 17365 / JCM 13257 / WB4</strain>
    </source>
</reference>
<sequence>MNNKNIIYILIILLFIVSCRHRSNREHLDERKIEREQVAPRETCHQKRNFDKSVVKMSQQDGVYHVPCKINGTEMEFIFDTGASNITMSLTEALFLYKQGKLKDEDFQGTQQYRIADGSIHEGMIVNLRKVEIGNLELNNVQASIVDNMDAPLLLGQSALAAFGKISIDYNRNEITFE</sequence>
<dbReference type="STRING" id="694427.Palpr_2041"/>
<dbReference type="InterPro" id="IPR001969">
    <property type="entry name" value="Aspartic_peptidase_AS"/>
</dbReference>
<organism evidence="1 2">
    <name type="scientific">Paludibacter propionicigenes (strain DSM 17365 / JCM 13257 / WB4)</name>
    <dbReference type="NCBI Taxonomy" id="694427"/>
    <lineage>
        <taxon>Bacteria</taxon>
        <taxon>Pseudomonadati</taxon>
        <taxon>Bacteroidota</taxon>
        <taxon>Bacteroidia</taxon>
        <taxon>Bacteroidales</taxon>
        <taxon>Paludibacteraceae</taxon>
        <taxon>Paludibacter</taxon>
    </lineage>
</organism>
<evidence type="ECO:0000313" key="1">
    <source>
        <dbReference type="EMBL" id="ADQ80178.1"/>
    </source>
</evidence>
<evidence type="ECO:0008006" key="3">
    <source>
        <dbReference type="Google" id="ProtNLM"/>
    </source>
</evidence>
<dbReference type="GO" id="GO:0004190">
    <property type="term" value="F:aspartic-type endopeptidase activity"/>
    <property type="evidence" value="ECO:0007669"/>
    <property type="project" value="InterPro"/>
</dbReference>
<gene>
    <name evidence="1" type="ordered locus">Palpr_2041</name>
</gene>
<dbReference type="InterPro" id="IPR021109">
    <property type="entry name" value="Peptidase_aspartic_dom_sf"/>
</dbReference>
<evidence type="ECO:0000313" key="2">
    <source>
        <dbReference type="Proteomes" id="UP000008718"/>
    </source>
</evidence>
<dbReference type="Proteomes" id="UP000008718">
    <property type="component" value="Chromosome"/>
</dbReference>
<keyword evidence="2" id="KW-1185">Reference proteome</keyword>
<dbReference type="Gene3D" id="2.40.70.10">
    <property type="entry name" value="Acid Proteases"/>
    <property type="match status" value="1"/>
</dbReference>
<dbReference type="AlphaFoldDB" id="E4T634"/>
<dbReference type="OrthoDB" id="1083244at2"/>
<reference key="1">
    <citation type="submission" date="2010-11" db="EMBL/GenBank/DDBJ databases">
        <title>The complete genome of Paludibacter propionicigenes DSM 17365.</title>
        <authorList>
            <consortium name="US DOE Joint Genome Institute (JGI-PGF)"/>
            <person name="Lucas S."/>
            <person name="Copeland A."/>
            <person name="Lapidus A."/>
            <person name="Bruce D."/>
            <person name="Goodwin L."/>
            <person name="Pitluck S."/>
            <person name="Kyrpides N."/>
            <person name="Mavromatis K."/>
            <person name="Ivanova N."/>
            <person name="Munk A.C."/>
            <person name="Brettin T."/>
            <person name="Detter J.C."/>
            <person name="Han C."/>
            <person name="Tapia R."/>
            <person name="Land M."/>
            <person name="Hauser L."/>
            <person name="Markowitz V."/>
            <person name="Cheng J.-F."/>
            <person name="Hugenholtz P."/>
            <person name="Woyke T."/>
            <person name="Wu D."/>
            <person name="Gronow S."/>
            <person name="Wellnitz S."/>
            <person name="Brambilla E."/>
            <person name="Klenk H.-P."/>
            <person name="Eisen J.A."/>
        </authorList>
    </citation>
    <scope>NUCLEOTIDE SEQUENCE</scope>
    <source>
        <strain>WB4</strain>
    </source>
</reference>
<dbReference type="KEGG" id="ppn:Palpr_2041"/>
<accession>E4T634</accession>
<dbReference type="CDD" id="cd05483">
    <property type="entry name" value="retropepsin_like_bacteria"/>
    <property type="match status" value="1"/>
</dbReference>
<protein>
    <recommendedName>
        <fullName evidence="3">Aspartyl protease</fullName>
    </recommendedName>
</protein>
<dbReference type="PROSITE" id="PS51257">
    <property type="entry name" value="PROKAR_LIPOPROTEIN"/>
    <property type="match status" value="1"/>
</dbReference>
<dbReference type="HOGENOM" id="CLU_122403_0_0_10"/>